<comment type="caution">
    <text evidence="3">The sequence shown here is derived from an EMBL/GenBank/DDBJ whole genome shotgun (WGS) entry which is preliminary data.</text>
</comment>
<organism evidence="3 4">
    <name type="scientific">Pieris brassicae</name>
    <name type="common">White butterfly</name>
    <name type="synonym">Large white butterfly</name>
    <dbReference type="NCBI Taxonomy" id="7116"/>
    <lineage>
        <taxon>Eukaryota</taxon>
        <taxon>Metazoa</taxon>
        <taxon>Ecdysozoa</taxon>
        <taxon>Arthropoda</taxon>
        <taxon>Hexapoda</taxon>
        <taxon>Insecta</taxon>
        <taxon>Pterygota</taxon>
        <taxon>Neoptera</taxon>
        <taxon>Endopterygota</taxon>
        <taxon>Lepidoptera</taxon>
        <taxon>Glossata</taxon>
        <taxon>Ditrysia</taxon>
        <taxon>Papilionoidea</taxon>
        <taxon>Pieridae</taxon>
        <taxon>Pierinae</taxon>
        <taxon>Pieris</taxon>
    </lineage>
</organism>
<feature type="compositionally biased region" description="Basic and acidic residues" evidence="2">
    <location>
        <begin position="686"/>
        <end position="695"/>
    </location>
</feature>
<feature type="compositionally biased region" description="Basic and acidic residues" evidence="2">
    <location>
        <begin position="452"/>
        <end position="517"/>
    </location>
</feature>
<keyword evidence="4" id="KW-1185">Reference proteome</keyword>
<protein>
    <recommendedName>
        <fullName evidence="5">RRM domain-containing protein</fullName>
    </recommendedName>
</protein>
<evidence type="ECO:0008006" key="5">
    <source>
        <dbReference type="Google" id="ProtNLM"/>
    </source>
</evidence>
<reference evidence="3" key="1">
    <citation type="submission" date="2022-05" db="EMBL/GenBank/DDBJ databases">
        <authorList>
            <person name="Okamura Y."/>
        </authorList>
    </citation>
    <scope>NUCLEOTIDE SEQUENCE</scope>
</reference>
<dbReference type="EMBL" id="CALOZG010000027">
    <property type="protein sequence ID" value="CAH4032253.1"/>
    <property type="molecule type" value="Genomic_DNA"/>
</dbReference>
<feature type="compositionally biased region" description="Basic residues" evidence="2">
    <location>
        <begin position="431"/>
        <end position="445"/>
    </location>
</feature>
<accession>A0A9P0TLR1</accession>
<feature type="region of interest" description="Disordered" evidence="2">
    <location>
        <begin position="30"/>
        <end position="51"/>
    </location>
</feature>
<keyword evidence="1" id="KW-0175">Coiled coil</keyword>
<feature type="compositionally biased region" description="Pro residues" evidence="2">
    <location>
        <begin position="603"/>
        <end position="618"/>
    </location>
</feature>
<evidence type="ECO:0000313" key="3">
    <source>
        <dbReference type="EMBL" id="CAH4032253.1"/>
    </source>
</evidence>
<dbReference type="AlphaFoldDB" id="A0A9P0TLR1"/>
<sequence length="909" mass="103848">MSDNEDILGEDLGDHSLADYNLGNEEEEQLLADDYEGNSQNVPSGGPYREPTIVTADYNESNIQYTPPVAYTAPETECVVPNITVEIPSSRADHCTYAPYEPTYEAEHAVPPAIPAAPIESPQIVPSEIPPAASIETSRERFISERPVGARTPQVRNIPDSLDNVFVPRGRNNSWRAPHYRHNHPYRRHHAHYRGNFGPRPSFPPPQRASPPQIRPELDSRPDLLPERQILPEPRENFPNFQRFPFPPEERPNFIPNQPFERPMFPFGPSREIVPHNNIPQVTIRQPLPGLPSKGLEPEVRMLPVLPPNLPGLTGKKVLINPHFKGNFQPPVEGLPAYIPTRIQKSPPPIAPSLEQKFGPIKDIDDAAERFIAEQRSALARAASRNLARRSPQRFIENTTIEIENELARSRRSEDELLRKQEEFIHANRAGLRRRMRTPSPRRSRSPSPLPRDSRDPRDVRDPRDIRDARDVRDTRDLRDREKRDERRPRPQDDEDSEYRRRVREQESMRERVLRAKEVRRRKNAVALQKQLQDKEREKQDKKEEPKIDTKENPSSTREEEVKPDTTKKSPEREEKEIERKEKASPLRDEVEVNSTCEALTPPRGPSSLTPPLPPPGPRGDSDDDLDLILGDIDGILSDDEVSARPEDDDKRVESTKPQSDLRTKLPPRSEKKPPSRQKITFTANEEAKKKEKSPLRRTVVSSSTKVAESTEKPLVKVRRQQPEDTTVKSRQRIVFERKKIERADEDVSQKFSNRRVILQRKMTERDKSVFSRIEKTDPTKPNPGIFNRAFKTAVGSDKIGDRKRARDVARVFGAVERDDEPKVEYESGSDEEDPREEAGSTAAVGNLPHGITDTRLKTLAGEHVQSLILDKETRSAKLTFRTSAAAETFKRKFHNKMVSASQLTVILQ</sequence>
<proteinExistence type="predicted"/>
<feature type="compositionally biased region" description="Basic and acidic residues" evidence="2">
    <location>
        <begin position="532"/>
        <end position="591"/>
    </location>
</feature>
<dbReference type="Proteomes" id="UP001152562">
    <property type="component" value="Unassembled WGS sequence"/>
</dbReference>
<feature type="compositionally biased region" description="Basic and acidic residues" evidence="2">
    <location>
        <begin position="642"/>
        <end position="674"/>
    </location>
</feature>
<feature type="region of interest" description="Disordered" evidence="2">
    <location>
        <begin position="820"/>
        <end position="850"/>
    </location>
</feature>
<dbReference type="CDD" id="cd00590">
    <property type="entry name" value="RRM_SF"/>
    <property type="match status" value="1"/>
</dbReference>
<evidence type="ECO:0000313" key="4">
    <source>
        <dbReference type="Proteomes" id="UP001152562"/>
    </source>
</evidence>
<evidence type="ECO:0000256" key="2">
    <source>
        <dbReference type="SAM" id="MobiDB-lite"/>
    </source>
</evidence>
<name>A0A9P0TLR1_PIEBR</name>
<feature type="compositionally biased region" description="Basic and acidic residues" evidence="2">
    <location>
        <begin position="766"/>
        <end position="779"/>
    </location>
</feature>
<feature type="region of interest" description="Disordered" evidence="2">
    <location>
        <begin position="428"/>
        <end position="730"/>
    </location>
</feature>
<feature type="coiled-coil region" evidence="1">
    <location>
        <begin position="396"/>
        <end position="423"/>
    </location>
</feature>
<feature type="region of interest" description="Disordered" evidence="2">
    <location>
        <begin position="190"/>
        <end position="223"/>
    </location>
</feature>
<evidence type="ECO:0000256" key="1">
    <source>
        <dbReference type="SAM" id="Coils"/>
    </source>
</evidence>
<gene>
    <name evidence="3" type="ORF">PIBRA_LOCUS8668</name>
</gene>
<feature type="region of interest" description="Disordered" evidence="2">
    <location>
        <begin position="766"/>
        <end position="785"/>
    </location>
</feature>
<feature type="compositionally biased region" description="Basic and acidic residues" evidence="2">
    <location>
        <begin position="709"/>
        <end position="730"/>
    </location>
</feature>